<name>A0A6L9U9F7_9HYPH</name>
<dbReference type="InterPro" id="IPR002104">
    <property type="entry name" value="Integrase_catalytic"/>
</dbReference>
<dbReference type="PANTHER" id="PTHR30349">
    <property type="entry name" value="PHAGE INTEGRASE-RELATED"/>
    <property type="match status" value="1"/>
</dbReference>
<dbReference type="GO" id="GO:0006310">
    <property type="term" value="P:DNA recombination"/>
    <property type="evidence" value="ECO:0007669"/>
    <property type="project" value="UniProtKB-KW"/>
</dbReference>
<protein>
    <submittedName>
        <fullName evidence="6">Tyrosine-type recombinase/integrase</fullName>
    </submittedName>
</protein>
<evidence type="ECO:0000256" key="2">
    <source>
        <dbReference type="ARBA" id="ARBA00022908"/>
    </source>
</evidence>
<accession>A0A6L9U9F7</accession>
<gene>
    <name evidence="6" type="ORF">GR212_15185</name>
</gene>
<sequence length="442" mass="50335">MGTISERTRANGTKSYTAQIRIKRDGKLVHTEAQTFDRKQAAKAWLKKREVALAEPGALHRVLNSEVTLSEVIDQYVKDSVREVRRTKSQCLNVIKRHELAQMKCGDITSADLTSFAKDLASGWHPDSLDDEGADVSERQPQTVGNYMSHLGSIFAISKAMWGYELSEEHFKDAMKVMKRLGIIGRSFKRNRRPTIKELEVLLSFFYDRCKRSTEAAPMHKIILFAIFSTRRQEEITKILWDDLDRDNLEVLVRDMKHPGEKVGNDVRCSLTPEALLIIDSMPKIAPQIFPFHPGTISGNFTDVCKLLGIEDLHFHDLRHDGISRLFEIGLDIPRVAMVSAHRSWNSLKRYTHIRQSGDKYADFHWMTTIKDEAALVGQSELRARKNLGRGVRYVQRDASPAETIGGERERISGIASRKSTFFSGRNESLPERLISDSVIRE</sequence>
<evidence type="ECO:0000256" key="1">
    <source>
        <dbReference type="ARBA" id="ARBA00008857"/>
    </source>
</evidence>
<dbReference type="PROSITE" id="PS51898">
    <property type="entry name" value="TYR_RECOMBINASE"/>
    <property type="match status" value="1"/>
</dbReference>
<evidence type="ECO:0000259" key="5">
    <source>
        <dbReference type="PROSITE" id="PS51898"/>
    </source>
</evidence>
<dbReference type="InterPro" id="IPR050090">
    <property type="entry name" value="Tyrosine_recombinase_XerCD"/>
</dbReference>
<dbReference type="InterPro" id="IPR013762">
    <property type="entry name" value="Integrase-like_cat_sf"/>
</dbReference>
<feature type="domain" description="Tyr recombinase" evidence="5">
    <location>
        <begin position="192"/>
        <end position="364"/>
    </location>
</feature>
<dbReference type="Gene3D" id="1.10.443.10">
    <property type="entry name" value="Intergrase catalytic core"/>
    <property type="match status" value="1"/>
</dbReference>
<keyword evidence="4" id="KW-0233">DNA recombination</keyword>
<reference evidence="6 7" key="1">
    <citation type="submission" date="2019-12" db="EMBL/GenBank/DDBJ databases">
        <title>Rhizobium genotypes associated with high levels of biological nitrogen fixation by grain legumes in a temperate-maritime cropping system.</title>
        <authorList>
            <person name="Maluk M."/>
            <person name="Francesc Ferrando Molina F."/>
            <person name="Lopez Del Egido L."/>
            <person name="Lafos M."/>
            <person name="Langarica-Fuentes A."/>
            <person name="Gebre Yohannes G."/>
            <person name="Young M.W."/>
            <person name="Martin P."/>
            <person name="Gantlett R."/>
            <person name="Kenicer G."/>
            <person name="Hawes C."/>
            <person name="Begg G.S."/>
            <person name="Quilliam R.S."/>
            <person name="Squire G.R."/>
            <person name="Poole P.S."/>
            <person name="Young P.W."/>
            <person name="Iannetta P.M."/>
            <person name="James E.K."/>
        </authorList>
    </citation>
    <scope>NUCLEOTIDE SEQUENCE [LARGE SCALE GENOMIC DNA]</scope>
    <source>
        <strain evidence="6 7">JHI1118</strain>
    </source>
</reference>
<keyword evidence="2" id="KW-0229">DNA integration</keyword>
<comment type="caution">
    <text evidence="6">The sequence shown here is derived from an EMBL/GenBank/DDBJ whole genome shotgun (WGS) entry which is preliminary data.</text>
</comment>
<dbReference type="SUPFAM" id="SSF56349">
    <property type="entry name" value="DNA breaking-rejoining enzymes"/>
    <property type="match status" value="1"/>
</dbReference>
<keyword evidence="3" id="KW-0238">DNA-binding</keyword>
<dbReference type="GO" id="GO:0003677">
    <property type="term" value="F:DNA binding"/>
    <property type="evidence" value="ECO:0007669"/>
    <property type="project" value="UniProtKB-KW"/>
</dbReference>
<dbReference type="InterPro" id="IPR011010">
    <property type="entry name" value="DNA_brk_join_enz"/>
</dbReference>
<dbReference type="GO" id="GO:0015074">
    <property type="term" value="P:DNA integration"/>
    <property type="evidence" value="ECO:0007669"/>
    <property type="project" value="UniProtKB-KW"/>
</dbReference>
<dbReference type="PANTHER" id="PTHR30349:SF41">
    <property type="entry name" value="INTEGRASE_RECOMBINASE PROTEIN MJ0367-RELATED"/>
    <property type="match status" value="1"/>
</dbReference>
<evidence type="ECO:0000313" key="6">
    <source>
        <dbReference type="EMBL" id="NEI70926.1"/>
    </source>
</evidence>
<comment type="similarity">
    <text evidence="1">Belongs to the 'phage' integrase family.</text>
</comment>
<evidence type="ECO:0000256" key="3">
    <source>
        <dbReference type="ARBA" id="ARBA00023125"/>
    </source>
</evidence>
<dbReference type="Proteomes" id="UP000483035">
    <property type="component" value="Unassembled WGS sequence"/>
</dbReference>
<evidence type="ECO:0000256" key="4">
    <source>
        <dbReference type="ARBA" id="ARBA00023172"/>
    </source>
</evidence>
<organism evidence="6 7">
    <name type="scientific">Rhizobium lusitanum</name>
    <dbReference type="NCBI Taxonomy" id="293958"/>
    <lineage>
        <taxon>Bacteria</taxon>
        <taxon>Pseudomonadati</taxon>
        <taxon>Pseudomonadota</taxon>
        <taxon>Alphaproteobacteria</taxon>
        <taxon>Hyphomicrobiales</taxon>
        <taxon>Rhizobiaceae</taxon>
        <taxon>Rhizobium/Agrobacterium group</taxon>
        <taxon>Rhizobium</taxon>
    </lineage>
</organism>
<dbReference type="Pfam" id="PF00589">
    <property type="entry name" value="Phage_integrase"/>
    <property type="match status" value="1"/>
</dbReference>
<evidence type="ECO:0000313" key="7">
    <source>
        <dbReference type="Proteomes" id="UP000483035"/>
    </source>
</evidence>
<dbReference type="EMBL" id="WUEY01000006">
    <property type="protein sequence ID" value="NEI70926.1"/>
    <property type="molecule type" value="Genomic_DNA"/>
</dbReference>
<proteinExistence type="inferred from homology"/>
<dbReference type="AlphaFoldDB" id="A0A6L9U9F7"/>